<sequence>METRSSVARSQPESSGLQAVLDPTLEVTPDDGMIPVSSGGLAKPEGQSQSATLVPTEENINETQKKPRRRRYYIIGAVAAVLIILGAVLGGVLGSRKKAATEEYSTTSSIEVSPYSRLAFSSWHDSKGFVRHIFYQEANGTLRSCMSTGVSTSLESVEYSRWEQATNLSPDYRAQNLSGLATSLTIQDSNGNGNGKALQVEAFYLNTTNFVNAINYGRSFQYIRDSINDKDYQASDGSGLAAYWPYVLFQSRAGFLQVIKYASGWTTQISSIKPRDQSPIAVVPTSRNYTEISTAGRIAVFYESVDSKLSVWEDPLGMGQGTKFANQTAWNSSFPDIDLHGLSITALAVAASSDHSDDKIHTFVLYPDRGGRIQQLRREGAENDWQLSTPGAFKVADPHTRIACVTGPTWVNALTAADQPNEVTDVDRLLEPASNLTRCVFLSDGNLLETRLDGVDWAPPMLVSTSYKVKVPDSTS</sequence>
<comment type="caution">
    <text evidence="3">The sequence shown here is derived from an EMBL/GenBank/DDBJ whole genome shotgun (WGS) entry which is preliminary data.</text>
</comment>
<evidence type="ECO:0000313" key="4">
    <source>
        <dbReference type="Proteomes" id="UP000616885"/>
    </source>
</evidence>
<feature type="region of interest" description="Disordered" evidence="1">
    <location>
        <begin position="1"/>
        <end position="51"/>
    </location>
</feature>
<dbReference type="Gene3D" id="2.120.10.70">
    <property type="entry name" value="Fucose-specific lectin"/>
    <property type="match status" value="1"/>
</dbReference>
<evidence type="ECO:0000256" key="1">
    <source>
        <dbReference type="SAM" id="MobiDB-lite"/>
    </source>
</evidence>
<feature type="transmembrane region" description="Helical" evidence="2">
    <location>
        <begin position="72"/>
        <end position="93"/>
    </location>
</feature>
<dbReference type="Proteomes" id="UP000616885">
    <property type="component" value="Unassembled WGS sequence"/>
</dbReference>
<feature type="compositionally biased region" description="Polar residues" evidence="1">
    <location>
        <begin position="1"/>
        <end position="17"/>
    </location>
</feature>
<dbReference type="AlphaFoldDB" id="A0A8H7N6L4"/>
<proteinExistence type="predicted"/>
<gene>
    <name evidence="3" type="ORF">IM811_016095</name>
</gene>
<protein>
    <recommendedName>
        <fullName evidence="5">Fucose-specific lectin</fullName>
    </recommendedName>
</protein>
<accession>A0A8H7N6L4</accession>
<organism evidence="3 4">
    <name type="scientific">Bionectria ochroleuca</name>
    <name type="common">Gliocladium roseum</name>
    <dbReference type="NCBI Taxonomy" id="29856"/>
    <lineage>
        <taxon>Eukaryota</taxon>
        <taxon>Fungi</taxon>
        <taxon>Dikarya</taxon>
        <taxon>Ascomycota</taxon>
        <taxon>Pezizomycotina</taxon>
        <taxon>Sordariomycetes</taxon>
        <taxon>Hypocreomycetidae</taxon>
        <taxon>Hypocreales</taxon>
        <taxon>Bionectriaceae</taxon>
        <taxon>Clonostachys</taxon>
    </lineage>
</organism>
<evidence type="ECO:0000313" key="3">
    <source>
        <dbReference type="EMBL" id="KAF9750068.1"/>
    </source>
</evidence>
<evidence type="ECO:0000256" key="2">
    <source>
        <dbReference type="SAM" id="Phobius"/>
    </source>
</evidence>
<dbReference type="SUPFAM" id="SSF89372">
    <property type="entry name" value="Fucose-specific lectin"/>
    <property type="match status" value="1"/>
</dbReference>
<keyword evidence="2" id="KW-1133">Transmembrane helix</keyword>
<keyword evidence="2" id="KW-0472">Membrane</keyword>
<evidence type="ECO:0008006" key="5">
    <source>
        <dbReference type="Google" id="ProtNLM"/>
    </source>
</evidence>
<name>A0A8H7N6L4_BIOOC</name>
<reference evidence="3" key="1">
    <citation type="submission" date="2020-10" db="EMBL/GenBank/DDBJ databases">
        <title>High-Quality Genome Resource of Clonostachys rosea strain S41 by Oxford Nanopore Long-Read Sequencing.</title>
        <authorList>
            <person name="Wang H."/>
        </authorList>
    </citation>
    <scope>NUCLEOTIDE SEQUENCE</scope>
    <source>
        <strain evidence="3">S41</strain>
    </source>
</reference>
<dbReference type="EMBL" id="JADCTT010000007">
    <property type="protein sequence ID" value="KAF9750068.1"/>
    <property type="molecule type" value="Genomic_DNA"/>
</dbReference>
<keyword evidence="2" id="KW-0812">Transmembrane</keyword>